<organism evidence="1 2">
    <name type="scientific">Acanthoscelides obtectus</name>
    <name type="common">Bean weevil</name>
    <name type="synonym">Bruchus obtectus</name>
    <dbReference type="NCBI Taxonomy" id="200917"/>
    <lineage>
        <taxon>Eukaryota</taxon>
        <taxon>Metazoa</taxon>
        <taxon>Ecdysozoa</taxon>
        <taxon>Arthropoda</taxon>
        <taxon>Hexapoda</taxon>
        <taxon>Insecta</taxon>
        <taxon>Pterygota</taxon>
        <taxon>Neoptera</taxon>
        <taxon>Endopterygota</taxon>
        <taxon>Coleoptera</taxon>
        <taxon>Polyphaga</taxon>
        <taxon>Cucujiformia</taxon>
        <taxon>Chrysomeloidea</taxon>
        <taxon>Chrysomelidae</taxon>
        <taxon>Bruchinae</taxon>
        <taxon>Bruchini</taxon>
        <taxon>Acanthoscelides</taxon>
    </lineage>
</organism>
<protein>
    <submittedName>
        <fullName evidence="1">Uncharacterized protein</fullName>
    </submittedName>
</protein>
<dbReference type="EMBL" id="CAKOFQ010007337">
    <property type="protein sequence ID" value="CAH1998656.1"/>
    <property type="molecule type" value="Genomic_DNA"/>
</dbReference>
<proteinExistence type="predicted"/>
<keyword evidence="2" id="KW-1185">Reference proteome</keyword>
<sequence length="16" mass="1826">MKLVIRVSDLVAVVFH</sequence>
<gene>
    <name evidence="1" type="ORF">ACAOBT_LOCUS24512</name>
</gene>
<evidence type="ECO:0000313" key="2">
    <source>
        <dbReference type="Proteomes" id="UP001152888"/>
    </source>
</evidence>
<comment type="caution">
    <text evidence="1">The sequence shown here is derived from an EMBL/GenBank/DDBJ whole genome shotgun (WGS) entry which is preliminary data.</text>
</comment>
<dbReference type="Proteomes" id="UP001152888">
    <property type="component" value="Unassembled WGS sequence"/>
</dbReference>
<name>A0A9P0LLY3_ACAOB</name>
<accession>A0A9P0LLY3</accession>
<evidence type="ECO:0000313" key="1">
    <source>
        <dbReference type="EMBL" id="CAH1998656.1"/>
    </source>
</evidence>
<reference evidence="1" key="1">
    <citation type="submission" date="2022-03" db="EMBL/GenBank/DDBJ databases">
        <authorList>
            <person name="Sayadi A."/>
        </authorList>
    </citation>
    <scope>NUCLEOTIDE SEQUENCE</scope>
</reference>
<dbReference type="AlphaFoldDB" id="A0A9P0LLY3"/>